<comment type="function">
    <text evidence="8">Has a dual role in the assembly of mitochondrial ATPase. Acts as a protease that removes N-terminal residues of mitochondrial ATPase CF(0) subunit 6 at the intermembrane space side. Also involved in the correct assembly of the membrane-embedded ATPase CF(0) particle, probably mediating association of subunit 6 with the subunit 9 ring.</text>
</comment>
<dbReference type="PANTHER" id="PTHR21711">
    <property type="entry name" value="MITOCHONDRIAL INNER MEMBRANE PROTEASE"/>
    <property type="match status" value="1"/>
</dbReference>
<sequence length="221" mass="24867">MSSADSQSPQSPSSSSTPPQPGLEFLPSTTLVNRFKNFYRMATGSMSPEGQKAYWDDADQRYSEFDCKRCETWRDDLLRTSPVIRYMNDNIRKLGGDIGKHNIRCKTCKEGMLAGFDHQYGIKVCANWVQSKSMMEDVVAHEMVHAYDHLRFKTTLDEDLRHAACSESLVTNEAADPSKQPQRRMSVGERVLQEQGHEFYKSSSGLCAAACDQIGHGEAEL</sequence>
<evidence type="ECO:0000256" key="2">
    <source>
        <dbReference type="ARBA" id="ARBA00009915"/>
    </source>
</evidence>
<accession>A0AAV9PZ52</accession>
<evidence type="ECO:0000313" key="12">
    <source>
        <dbReference type="Proteomes" id="UP001345827"/>
    </source>
</evidence>
<dbReference type="AlphaFoldDB" id="A0AAV9PZ52"/>
<name>A0AAV9PZ52_9PEZI</name>
<proteinExistence type="inferred from homology"/>
<evidence type="ECO:0000256" key="3">
    <source>
        <dbReference type="ARBA" id="ARBA00014615"/>
    </source>
</evidence>
<feature type="region of interest" description="Disordered" evidence="10">
    <location>
        <begin position="1"/>
        <end position="25"/>
    </location>
</feature>
<dbReference type="Proteomes" id="UP001345827">
    <property type="component" value="Unassembled WGS sequence"/>
</dbReference>
<dbReference type="GO" id="GO:0005743">
    <property type="term" value="C:mitochondrial inner membrane"/>
    <property type="evidence" value="ECO:0007669"/>
    <property type="project" value="UniProtKB-SubCell"/>
</dbReference>
<comment type="similarity">
    <text evidence="2 9">Belongs to the peptidase M76 family.</text>
</comment>
<evidence type="ECO:0000256" key="5">
    <source>
        <dbReference type="ARBA" id="ARBA00022723"/>
    </source>
</evidence>
<keyword evidence="9" id="KW-0472">Membrane</keyword>
<dbReference type="GO" id="GO:0033615">
    <property type="term" value="P:mitochondrial proton-transporting ATP synthase complex assembly"/>
    <property type="evidence" value="ECO:0007669"/>
    <property type="project" value="TreeGrafter"/>
</dbReference>
<keyword evidence="5 9" id="KW-0479">Metal-binding</keyword>
<evidence type="ECO:0000256" key="10">
    <source>
        <dbReference type="SAM" id="MobiDB-lite"/>
    </source>
</evidence>
<feature type="compositionally biased region" description="Low complexity" evidence="10">
    <location>
        <begin position="1"/>
        <end position="17"/>
    </location>
</feature>
<comment type="caution">
    <text evidence="11">The sequence shown here is derived from an EMBL/GenBank/DDBJ whole genome shotgun (WGS) entry which is preliminary data.</text>
</comment>
<protein>
    <recommendedName>
        <fullName evidence="3 9">Mitochondrial inner membrane protease ATP23</fullName>
        <ecNumber evidence="9">3.4.24.-</ecNumber>
    </recommendedName>
</protein>
<evidence type="ECO:0000256" key="6">
    <source>
        <dbReference type="ARBA" id="ARBA00022801"/>
    </source>
</evidence>
<gene>
    <name evidence="11" type="primary">ATP23</name>
    <name evidence="11" type="ORF">LTR25_008662</name>
</gene>
<keyword evidence="9" id="KW-0496">Mitochondrion</keyword>
<dbReference type="GO" id="GO:0004222">
    <property type="term" value="F:metalloendopeptidase activity"/>
    <property type="evidence" value="ECO:0007669"/>
    <property type="project" value="InterPro"/>
</dbReference>
<dbReference type="EC" id="3.4.24.-" evidence="9"/>
<reference evidence="11 12" key="1">
    <citation type="submission" date="2023-06" db="EMBL/GenBank/DDBJ databases">
        <title>Black Yeasts Isolated from many extreme environments.</title>
        <authorList>
            <person name="Coleine C."/>
            <person name="Stajich J.E."/>
            <person name="Selbmann L."/>
        </authorList>
    </citation>
    <scope>NUCLEOTIDE SEQUENCE [LARGE SCALE GENOMIC DNA]</scope>
    <source>
        <strain evidence="11 12">CCFEE 5887</strain>
    </source>
</reference>
<organism evidence="11 12">
    <name type="scientific">Vermiconidia calcicola</name>
    <dbReference type="NCBI Taxonomy" id="1690605"/>
    <lineage>
        <taxon>Eukaryota</taxon>
        <taxon>Fungi</taxon>
        <taxon>Dikarya</taxon>
        <taxon>Ascomycota</taxon>
        <taxon>Pezizomycotina</taxon>
        <taxon>Dothideomycetes</taxon>
        <taxon>Dothideomycetidae</taxon>
        <taxon>Mycosphaerellales</taxon>
        <taxon>Extremaceae</taxon>
        <taxon>Vermiconidia</taxon>
    </lineage>
</organism>
<keyword evidence="4 9" id="KW-0645">Protease</keyword>
<keyword evidence="6 9" id="KW-0378">Hydrolase</keyword>
<dbReference type="Pfam" id="PF09768">
    <property type="entry name" value="Peptidase_M76"/>
    <property type="match status" value="1"/>
</dbReference>
<evidence type="ECO:0000256" key="7">
    <source>
        <dbReference type="ARBA" id="ARBA00023049"/>
    </source>
</evidence>
<evidence type="ECO:0000256" key="4">
    <source>
        <dbReference type="ARBA" id="ARBA00022670"/>
    </source>
</evidence>
<comment type="subcellular location">
    <subcellularLocation>
        <location evidence="1 9">Mitochondrion inner membrane</location>
        <topology evidence="1 9">Peripheral membrane protein</topology>
        <orientation evidence="1 9">Intermembrane side</orientation>
    </subcellularLocation>
</comment>
<dbReference type="EMBL" id="JAXLQG010000018">
    <property type="protein sequence ID" value="KAK5530805.1"/>
    <property type="molecule type" value="Genomic_DNA"/>
</dbReference>
<evidence type="ECO:0000313" key="11">
    <source>
        <dbReference type="EMBL" id="KAK5530805.1"/>
    </source>
</evidence>
<evidence type="ECO:0000256" key="9">
    <source>
        <dbReference type="RuleBase" id="RU364057"/>
    </source>
</evidence>
<dbReference type="GO" id="GO:0034982">
    <property type="term" value="P:mitochondrial protein processing"/>
    <property type="evidence" value="ECO:0007669"/>
    <property type="project" value="TreeGrafter"/>
</dbReference>
<dbReference type="InterPro" id="IPR019165">
    <property type="entry name" value="Peptidase_M76_ATP23"/>
</dbReference>
<evidence type="ECO:0000256" key="1">
    <source>
        <dbReference type="ARBA" id="ARBA00004137"/>
    </source>
</evidence>
<keyword evidence="12" id="KW-1185">Reference proteome</keyword>
<dbReference type="GO" id="GO:0046872">
    <property type="term" value="F:metal ion binding"/>
    <property type="evidence" value="ECO:0007669"/>
    <property type="project" value="UniProtKB-KW"/>
</dbReference>
<keyword evidence="7 9" id="KW-0482">Metalloprotease</keyword>
<dbReference type="PANTHER" id="PTHR21711:SF0">
    <property type="entry name" value="MITOCHONDRIAL INNER MEMBRANE PROTEASE ATP23 HOMOLOG"/>
    <property type="match status" value="1"/>
</dbReference>
<evidence type="ECO:0000256" key="8">
    <source>
        <dbReference type="ARBA" id="ARBA00025322"/>
    </source>
</evidence>
<keyword evidence="9" id="KW-0999">Mitochondrion inner membrane</keyword>